<keyword evidence="2" id="KW-0812">Transmembrane</keyword>
<keyword evidence="2" id="KW-1133">Transmembrane helix</keyword>
<sequence length="213" mass="22066">MNAVPPGDAPTPAPQVLRPRRYWYIVAAGLLVIGLVAGGTLGWRANAAYPSVEGEVASGETEQVEFDRAGMTIYTDRAFLDGGCEVEDPDGQEVPLDPVASTETVTFNDTEWQVVLRSSASVPAGEYSVSCTSDSDAVFGVGPDASVFTAEALVFGAVSSAGLGAFLAGMTTLLVYLRRRAARRASERNAADGSGDEPDDDAGLGQHGPSPGP</sequence>
<name>A0A238V319_9PSEU</name>
<proteinExistence type="predicted"/>
<dbReference type="RefSeq" id="WP_089299587.1">
    <property type="nucleotide sequence ID" value="NZ_FZNW01000001.1"/>
</dbReference>
<dbReference type="AlphaFoldDB" id="A0A238V319"/>
<keyword evidence="4" id="KW-1185">Reference proteome</keyword>
<gene>
    <name evidence="3" type="ORF">SAMN06265360_101267</name>
</gene>
<dbReference type="OrthoDB" id="3826091at2"/>
<organism evidence="3 4">
    <name type="scientific">Haloechinothrix alba</name>
    <dbReference type="NCBI Taxonomy" id="664784"/>
    <lineage>
        <taxon>Bacteria</taxon>
        <taxon>Bacillati</taxon>
        <taxon>Actinomycetota</taxon>
        <taxon>Actinomycetes</taxon>
        <taxon>Pseudonocardiales</taxon>
        <taxon>Pseudonocardiaceae</taxon>
        <taxon>Haloechinothrix</taxon>
    </lineage>
</organism>
<reference evidence="3 4" key="1">
    <citation type="submission" date="2017-06" db="EMBL/GenBank/DDBJ databases">
        <authorList>
            <person name="Kim H.J."/>
            <person name="Triplett B.A."/>
        </authorList>
    </citation>
    <scope>NUCLEOTIDE SEQUENCE [LARGE SCALE GENOMIC DNA]</scope>
    <source>
        <strain evidence="3 4">DSM 45207</strain>
    </source>
</reference>
<feature type="transmembrane region" description="Helical" evidence="2">
    <location>
        <begin position="152"/>
        <end position="177"/>
    </location>
</feature>
<accession>A0A238V319</accession>
<keyword evidence="2" id="KW-0472">Membrane</keyword>
<evidence type="ECO:0000313" key="3">
    <source>
        <dbReference type="EMBL" id="SNR28820.1"/>
    </source>
</evidence>
<dbReference type="Proteomes" id="UP000198348">
    <property type="component" value="Unassembled WGS sequence"/>
</dbReference>
<protein>
    <submittedName>
        <fullName evidence="3">Uncharacterized protein</fullName>
    </submittedName>
</protein>
<evidence type="ECO:0000256" key="2">
    <source>
        <dbReference type="SAM" id="Phobius"/>
    </source>
</evidence>
<feature type="region of interest" description="Disordered" evidence="1">
    <location>
        <begin position="185"/>
        <end position="213"/>
    </location>
</feature>
<evidence type="ECO:0000313" key="4">
    <source>
        <dbReference type="Proteomes" id="UP000198348"/>
    </source>
</evidence>
<dbReference type="EMBL" id="FZNW01000001">
    <property type="protein sequence ID" value="SNR28820.1"/>
    <property type="molecule type" value="Genomic_DNA"/>
</dbReference>
<feature type="transmembrane region" description="Helical" evidence="2">
    <location>
        <begin position="22"/>
        <end position="43"/>
    </location>
</feature>
<evidence type="ECO:0000256" key="1">
    <source>
        <dbReference type="SAM" id="MobiDB-lite"/>
    </source>
</evidence>